<feature type="active site" evidence="10">
    <location>
        <position position="132"/>
    </location>
</feature>
<feature type="domain" description="GHMP kinase N-terminal" evidence="11">
    <location>
        <begin position="76"/>
        <end position="130"/>
    </location>
</feature>
<keyword evidence="5 10" id="KW-0547">Nucleotide-binding</keyword>
<dbReference type="InterPro" id="IPR036554">
    <property type="entry name" value="GHMP_kinase_C_sf"/>
</dbReference>
<dbReference type="AlphaFoldDB" id="A0A4S4NC21"/>
<comment type="pathway">
    <text evidence="10">Isoprenoid biosynthesis; isopentenyl diphosphate biosynthesis via DXP pathway; isopentenyl diphosphate from 1-deoxy-D-xylulose 5-phosphate: step 3/6.</text>
</comment>
<dbReference type="OrthoDB" id="9809438at2"/>
<keyword evidence="6 10" id="KW-0418">Kinase</keyword>
<evidence type="ECO:0000313" key="13">
    <source>
        <dbReference type="EMBL" id="THH36952.1"/>
    </source>
</evidence>
<evidence type="ECO:0000256" key="8">
    <source>
        <dbReference type="ARBA" id="ARBA00023229"/>
    </source>
</evidence>
<evidence type="ECO:0000256" key="6">
    <source>
        <dbReference type="ARBA" id="ARBA00022777"/>
    </source>
</evidence>
<evidence type="ECO:0000256" key="1">
    <source>
        <dbReference type="ARBA" id="ARBA00009684"/>
    </source>
</evidence>
<protein>
    <recommendedName>
        <fullName evidence="3 10">4-diphosphocytidyl-2-C-methyl-D-erythritol kinase</fullName>
        <shortName evidence="10">CMK</shortName>
        <ecNumber evidence="2 10">2.7.1.148</ecNumber>
    </recommendedName>
    <alternativeName>
        <fullName evidence="9 10">4-(cytidine-5'-diphospho)-2-C-methyl-D-erythritol kinase</fullName>
    </alternativeName>
</protein>
<dbReference type="InterPro" id="IPR020568">
    <property type="entry name" value="Ribosomal_Su5_D2-typ_SF"/>
</dbReference>
<feature type="binding site" evidence="10">
    <location>
        <begin position="98"/>
        <end position="108"/>
    </location>
    <ligand>
        <name>ATP</name>
        <dbReference type="ChEBI" id="CHEBI:30616"/>
    </ligand>
</feature>
<comment type="function">
    <text evidence="10">Catalyzes the phosphorylation of the position 2 hydroxy group of 4-diphosphocytidyl-2C-methyl-D-erythritol.</text>
</comment>
<dbReference type="PANTHER" id="PTHR43527">
    <property type="entry name" value="4-DIPHOSPHOCYTIDYL-2-C-METHYL-D-ERYTHRITOL KINASE, CHLOROPLASTIC"/>
    <property type="match status" value="1"/>
</dbReference>
<organism evidence="13 14">
    <name type="scientific">Aliishimia ponticola</name>
    <dbReference type="NCBI Taxonomy" id="2499833"/>
    <lineage>
        <taxon>Bacteria</taxon>
        <taxon>Pseudomonadati</taxon>
        <taxon>Pseudomonadota</taxon>
        <taxon>Alphaproteobacteria</taxon>
        <taxon>Rhodobacterales</taxon>
        <taxon>Paracoccaceae</taxon>
        <taxon>Aliishimia</taxon>
    </lineage>
</organism>
<dbReference type="NCBIfam" id="NF011202">
    <property type="entry name" value="PRK14608.1"/>
    <property type="match status" value="1"/>
</dbReference>
<comment type="catalytic activity">
    <reaction evidence="10">
        <text>4-CDP-2-C-methyl-D-erythritol + ATP = 4-CDP-2-C-methyl-D-erythritol 2-phosphate + ADP + H(+)</text>
        <dbReference type="Rhea" id="RHEA:18437"/>
        <dbReference type="ChEBI" id="CHEBI:15378"/>
        <dbReference type="ChEBI" id="CHEBI:30616"/>
        <dbReference type="ChEBI" id="CHEBI:57823"/>
        <dbReference type="ChEBI" id="CHEBI:57919"/>
        <dbReference type="ChEBI" id="CHEBI:456216"/>
        <dbReference type="EC" id="2.7.1.148"/>
    </reaction>
</comment>
<dbReference type="InterPro" id="IPR013750">
    <property type="entry name" value="GHMP_kinase_C_dom"/>
</dbReference>
<evidence type="ECO:0000256" key="3">
    <source>
        <dbReference type="ARBA" id="ARBA00017473"/>
    </source>
</evidence>
<evidence type="ECO:0000256" key="9">
    <source>
        <dbReference type="ARBA" id="ARBA00032554"/>
    </source>
</evidence>
<dbReference type="Gene3D" id="3.30.230.10">
    <property type="match status" value="1"/>
</dbReference>
<evidence type="ECO:0000313" key="14">
    <source>
        <dbReference type="Proteomes" id="UP000306602"/>
    </source>
</evidence>
<evidence type="ECO:0000256" key="5">
    <source>
        <dbReference type="ARBA" id="ARBA00022741"/>
    </source>
</evidence>
<dbReference type="PANTHER" id="PTHR43527:SF2">
    <property type="entry name" value="4-DIPHOSPHOCYTIDYL-2-C-METHYL-D-ERYTHRITOL KINASE, CHLOROPLASTIC"/>
    <property type="match status" value="1"/>
</dbReference>
<keyword evidence="7 10" id="KW-0067">ATP-binding</keyword>
<dbReference type="Gene3D" id="3.30.70.890">
    <property type="entry name" value="GHMP kinase, C-terminal domain"/>
    <property type="match status" value="1"/>
</dbReference>
<keyword evidence="8 10" id="KW-0414">Isoprene biosynthesis</keyword>
<dbReference type="GO" id="GO:0019288">
    <property type="term" value="P:isopentenyl diphosphate biosynthetic process, methylerythritol 4-phosphate pathway"/>
    <property type="evidence" value="ECO:0007669"/>
    <property type="project" value="UniProtKB-UniRule"/>
</dbReference>
<feature type="domain" description="GHMP kinase C-terminal" evidence="12">
    <location>
        <begin position="207"/>
        <end position="267"/>
    </location>
</feature>
<gene>
    <name evidence="10" type="primary">ispE</name>
    <name evidence="13" type="ORF">E4Z66_08405</name>
</gene>
<dbReference type="InterPro" id="IPR006204">
    <property type="entry name" value="GHMP_kinase_N_dom"/>
</dbReference>
<dbReference type="Pfam" id="PF08544">
    <property type="entry name" value="GHMP_kinases_C"/>
    <property type="match status" value="1"/>
</dbReference>
<name>A0A4S4NC21_9RHOB</name>
<keyword evidence="4 10" id="KW-0808">Transferase</keyword>
<sequence length="283" mass="29407">MTDAGTATASAVQITAPAKINLTLHVTGQRADGYHLLDSLVVFADIGDRLEITPGPELSLTVQGPFADGVPTDARNLVWRAAELAHWRGHIRLFKSLPHGAGIGGGSSDAAALLWASGAGLDPDAVLALGADVPVCYAAQPMRMRGIGERLDPVQVPPLPAVLVNPGGVVPTGQVFSSMASRDNAPMPDVIPDFADADACCAWLAGQRNDLEVPAAALLRDIDTALSELRSTGNVRLVRMSGSGATCFAIYPTLKAAKFAAYEIEAAHPDWWIVATTLGGGVS</sequence>
<evidence type="ECO:0000256" key="10">
    <source>
        <dbReference type="HAMAP-Rule" id="MF_00061"/>
    </source>
</evidence>
<dbReference type="Pfam" id="PF00288">
    <property type="entry name" value="GHMP_kinases_N"/>
    <property type="match status" value="1"/>
</dbReference>
<dbReference type="GO" id="GO:0005524">
    <property type="term" value="F:ATP binding"/>
    <property type="evidence" value="ECO:0007669"/>
    <property type="project" value="UniProtKB-UniRule"/>
</dbReference>
<dbReference type="InterPro" id="IPR014721">
    <property type="entry name" value="Ribsml_uS5_D2-typ_fold_subgr"/>
</dbReference>
<dbReference type="GO" id="GO:0016114">
    <property type="term" value="P:terpenoid biosynthetic process"/>
    <property type="evidence" value="ECO:0007669"/>
    <property type="project" value="InterPro"/>
</dbReference>
<keyword evidence="14" id="KW-1185">Reference proteome</keyword>
<dbReference type="Proteomes" id="UP000306602">
    <property type="component" value="Unassembled WGS sequence"/>
</dbReference>
<evidence type="ECO:0000256" key="4">
    <source>
        <dbReference type="ARBA" id="ARBA00022679"/>
    </source>
</evidence>
<dbReference type="EMBL" id="SRKY01000002">
    <property type="protein sequence ID" value="THH36952.1"/>
    <property type="molecule type" value="Genomic_DNA"/>
</dbReference>
<evidence type="ECO:0000259" key="12">
    <source>
        <dbReference type="Pfam" id="PF08544"/>
    </source>
</evidence>
<evidence type="ECO:0000256" key="7">
    <source>
        <dbReference type="ARBA" id="ARBA00022840"/>
    </source>
</evidence>
<comment type="similarity">
    <text evidence="1 10">Belongs to the GHMP kinase family. IspE subfamily.</text>
</comment>
<reference evidence="13 14" key="1">
    <citation type="submission" date="2019-04" db="EMBL/GenBank/DDBJ databases">
        <title>Shimia ponticola sp. nov., isolated from seawater.</title>
        <authorList>
            <person name="Kim Y.-O."/>
            <person name="Yoon J.-H."/>
        </authorList>
    </citation>
    <scope>NUCLEOTIDE SEQUENCE [LARGE SCALE GENOMIC DNA]</scope>
    <source>
        <strain evidence="13 14">MYP11</strain>
    </source>
</reference>
<feature type="active site" evidence="10">
    <location>
        <position position="19"/>
    </location>
</feature>
<dbReference type="GO" id="GO:0050515">
    <property type="term" value="F:4-(cytidine 5'-diphospho)-2-C-methyl-D-erythritol kinase activity"/>
    <property type="evidence" value="ECO:0007669"/>
    <property type="project" value="UniProtKB-UniRule"/>
</dbReference>
<dbReference type="UniPathway" id="UPA00056">
    <property type="reaction ID" value="UER00094"/>
</dbReference>
<dbReference type="HAMAP" id="MF_00061">
    <property type="entry name" value="IspE"/>
    <property type="match status" value="1"/>
</dbReference>
<dbReference type="EC" id="2.7.1.148" evidence="2 10"/>
<dbReference type="SUPFAM" id="SSF54211">
    <property type="entry name" value="Ribosomal protein S5 domain 2-like"/>
    <property type="match status" value="1"/>
</dbReference>
<dbReference type="PIRSF" id="PIRSF010376">
    <property type="entry name" value="IspE"/>
    <property type="match status" value="1"/>
</dbReference>
<dbReference type="InterPro" id="IPR004424">
    <property type="entry name" value="IspE"/>
</dbReference>
<evidence type="ECO:0000256" key="2">
    <source>
        <dbReference type="ARBA" id="ARBA00012052"/>
    </source>
</evidence>
<accession>A0A4S4NC21</accession>
<comment type="caution">
    <text evidence="13">The sequence shown here is derived from an EMBL/GenBank/DDBJ whole genome shotgun (WGS) entry which is preliminary data.</text>
</comment>
<proteinExistence type="inferred from homology"/>
<evidence type="ECO:0000259" key="11">
    <source>
        <dbReference type="Pfam" id="PF00288"/>
    </source>
</evidence>
<dbReference type="SUPFAM" id="SSF55060">
    <property type="entry name" value="GHMP Kinase, C-terminal domain"/>
    <property type="match status" value="1"/>
</dbReference>